<sequence>MIIHSRYKNKSSIVLENIKLRAEFIPAPGGKLASLINKETGYEYLLQRANKHYRDQSFAGVYVDGECSGFDDMFPTIDACRYGNEPWEGVEMADHGEVWSLPWRYLVDNDTLRMSVTGVRFPYTLEKEVYFTHEDSLRIDYTLTNNSPYDFEFLWAGHLMLNMEEGTRVEVPEGCKQVVTVLSNGGRKFGDVSHWPFLKDNLGNTCRADIARAKAVKGFEKYYFTGRLTEGWCRLKYPDNKNSLKISFPESTVPYLGILMNEGGWDELYNIIIEPCTVCYDRPDVAKEHGQVSKVGAKGTYKWYIEIMA</sequence>
<keyword evidence="3" id="KW-0106">Calcium</keyword>
<evidence type="ECO:0000256" key="2">
    <source>
        <dbReference type="ARBA" id="ARBA00011245"/>
    </source>
</evidence>
<comment type="caution">
    <text evidence="4">The sequence shown here is derived from an EMBL/GenBank/DDBJ whole genome shotgun (WGS) entry which is preliminary data.</text>
</comment>
<dbReference type="GO" id="GO:0003824">
    <property type="term" value="F:catalytic activity"/>
    <property type="evidence" value="ECO:0007669"/>
    <property type="project" value="InterPro"/>
</dbReference>
<evidence type="ECO:0008006" key="6">
    <source>
        <dbReference type="Google" id="ProtNLM"/>
    </source>
</evidence>
<accession>A0A399CX87</accession>
<dbReference type="InterPro" id="IPR014718">
    <property type="entry name" value="GH-type_carb-bd"/>
</dbReference>
<dbReference type="OrthoDB" id="9795355at2"/>
<gene>
    <name evidence="4" type="ORF">D1164_16720</name>
</gene>
<name>A0A399CX87_9BACT</name>
<dbReference type="Proteomes" id="UP000266441">
    <property type="component" value="Unassembled WGS sequence"/>
</dbReference>
<evidence type="ECO:0000313" key="4">
    <source>
        <dbReference type="EMBL" id="RIH63977.1"/>
    </source>
</evidence>
<protein>
    <recommendedName>
        <fullName evidence="6">DUF5107 domain-containing protein</fullName>
    </recommendedName>
</protein>
<evidence type="ECO:0000313" key="5">
    <source>
        <dbReference type="Proteomes" id="UP000266441"/>
    </source>
</evidence>
<organism evidence="4 5">
    <name type="scientific">Mariniphaga sediminis</name>
    <dbReference type="NCBI Taxonomy" id="1628158"/>
    <lineage>
        <taxon>Bacteria</taxon>
        <taxon>Pseudomonadati</taxon>
        <taxon>Bacteroidota</taxon>
        <taxon>Bacteroidia</taxon>
        <taxon>Marinilabiliales</taxon>
        <taxon>Prolixibacteraceae</taxon>
        <taxon>Mariniphaga</taxon>
    </lineage>
</organism>
<dbReference type="GO" id="GO:0005975">
    <property type="term" value="P:carbohydrate metabolic process"/>
    <property type="evidence" value="ECO:0007669"/>
    <property type="project" value="InterPro"/>
</dbReference>
<dbReference type="AlphaFoldDB" id="A0A399CX87"/>
<dbReference type="EMBL" id="QWET01000014">
    <property type="protein sequence ID" value="RIH63977.1"/>
    <property type="molecule type" value="Genomic_DNA"/>
</dbReference>
<evidence type="ECO:0000256" key="3">
    <source>
        <dbReference type="ARBA" id="ARBA00022837"/>
    </source>
</evidence>
<dbReference type="InterPro" id="IPR011013">
    <property type="entry name" value="Gal_mutarotase_sf_dom"/>
</dbReference>
<dbReference type="GO" id="GO:0030246">
    <property type="term" value="F:carbohydrate binding"/>
    <property type="evidence" value="ECO:0007669"/>
    <property type="project" value="InterPro"/>
</dbReference>
<evidence type="ECO:0000256" key="1">
    <source>
        <dbReference type="ARBA" id="ARBA00001913"/>
    </source>
</evidence>
<comment type="subunit">
    <text evidence="2">Monomer.</text>
</comment>
<dbReference type="SUPFAM" id="SSF74650">
    <property type="entry name" value="Galactose mutarotase-like"/>
    <property type="match status" value="1"/>
</dbReference>
<dbReference type="RefSeq" id="WP_119351039.1">
    <property type="nucleotide sequence ID" value="NZ_QWET01000014.1"/>
</dbReference>
<dbReference type="Gene3D" id="2.70.98.10">
    <property type="match status" value="1"/>
</dbReference>
<proteinExistence type="predicted"/>
<reference evidence="4 5" key="1">
    <citation type="journal article" date="2015" name="Int. J. Syst. Evol. Microbiol.">
        <title>Mariniphaga sediminis sp. nov., isolated from coastal sediment.</title>
        <authorList>
            <person name="Wang F.Q."/>
            <person name="Shen Q.Y."/>
            <person name="Chen G.J."/>
            <person name="Du Z.J."/>
        </authorList>
    </citation>
    <scope>NUCLEOTIDE SEQUENCE [LARGE SCALE GENOMIC DNA]</scope>
    <source>
        <strain evidence="4 5">SY21</strain>
    </source>
</reference>
<keyword evidence="5" id="KW-1185">Reference proteome</keyword>
<comment type="cofactor">
    <cofactor evidence="1">
        <name>Ca(2+)</name>
        <dbReference type="ChEBI" id="CHEBI:29108"/>
    </cofactor>
</comment>